<comment type="caution">
    <text evidence="2">The sequence shown here is derived from an EMBL/GenBank/DDBJ whole genome shotgun (WGS) entry which is preliminary data.</text>
</comment>
<name>A0A430KXP1_9HYPO</name>
<evidence type="ECO:0000313" key="3">
    <source>
        <dbReference type="Proteomes" id="UP000287124"/>
    </source>
</evidence>
<evidence type="ECO:0000313" key="2">
    <source>
        <dbReference type="EMBL" id="RTE68267.1"/>
    </source>
</evidence>
<dbReference type="AlphaFoldDB" id="A0A430KXP1"/>
<reference evidence="2 3" key="1">
    <citation type="submission" date="2017-06" db="EMBL/GenBank/DDBJ databases">
        <title>Comparative genomic analysis of Ambrosia Fusariam Clade fungi.</title>
        <authorList>
            <person name="Stajich J.E."/>
            <person name="Carrillo J."/>
            <person name="Kijimoto T."/>
            <person name="Eskalen A."/>
            <person name="O'Donnell K."/>
            <person name="Kasson M."/>
        </authorList>
    </citation>
    <scope>NUCLEOTIDE SEQUENCE [LARGE SCALE GENOMIC DNA]</scope>
    <source>
        <strain evidence="2 3">UCR1854</strain>
    </source>
</reference>
<dbReference type="Proteomes" id="UP000287124">
    <property type="component" value="Unassembled WGS sequence"/>
</dbReference>
<protein>
    <recommendedName>
        <fullName evidence="1">DUF6589 domain-containing protein</fullName>
    </recommendedName>
</protein>
<dbReference type="EMBL" id="MIKF01000981">
    <property type="protein sequence ID" value="RTE68267.1"/>
    <property type="molecule type" value="Genomic_DNA"/>
</dbReference>
<feature type="domain" description="DUF6589" evidence="1">
    <location>
        <begin position="78"/>
        <end position="325"/>
    </location>
</feature>
<gene>
    <name evidence="2" type="ORF">BHE90_017356</name>
</gene>
<dbReference type="Pfam" id="PF20231">
    <property type="entry name" value="DUF6589"/>
    <property type="match status" value="1"/>
</dbReference>
<keyword evidence="3" id="KW-1185">Reference proteome</keyword>
<sequence>MEHVKEQRVDNESSFHPVTTCQLIEGIDVPEGGLLQSMQNQAARLRVQDIFCCPGNEADAAELEISRYFVYESLRATFPEDVSVTSPPRMPVIDILPRRTTMHLSLGHTPHDESTNAGNLNILSNIFQQQYRLPDEAFKERLLPIYGDRKTTQRIRMTKSCRARAARPVDSLRWALPIPALFHIKMNYLYLLSRTHFGSACDGSEATLWHAMNFWIRKGIYKKKADFHALEQLIIQSFQARVCAFMWPKLNELQLGSTEADISAILRPYGPEELNGLVDRVVQTYTFTSRYTENPELRNHVLFLQYAQDYLLLKYADKHPDLGAMGASFSWNNGSLSTLPLKASDNASSGPRRTAESAHS</sequence>
<proteinExistence type="predicted"/>
<evidence type="ECO:0000259" key="1">
    <source>
        <dbReference type="Pfam" id="PF20231"/>
    </source>
</evidence>
<organism evidence="2 3">
    <name type="scientific">Fusarium euwallaceae</name>
    <dbReference type="NCBI Taxonomy" id="1147111"/>
    <lineage>
        <taxon>Eukaryota</taxon>
        <taxon>Fungi</taxon>
        <taxon>Dikarya</taxon>
        <taxon>Ascomycota</taxon>
        <taxon>Pezizomycotina</taxon>
        <taxon>Sordariomycetes</taxon>
        <taxon>Hypocreomycetidae</taxon>
        <taxon>Hypocreales</taxon>
        <taxon>Nectriaceae</taxon>
        <taxon>Fusarium</taxon>
        <taxon>Fusarium solani species complex</taxon>
    </lineage>
</organism>
<accession>A0A430KXP1</accession>
<dbReference type="InterPro" id="IPR046496">
    <property type="entry name" value="DUF6589"/>
</dbReference>